<evidence type="ECO:0000313" key="2">
    <source>
        <dbReference type="Proteomes" id="UP000031130"/>
    </source>
</evidence>
<sequence length="238" mass="27079">MKLAKYQEGLNALCFVDLLSLKNPSLCAKLNKSKNYNISCIEDKILKASFYKCEIASVPFVLALLCKMSLEAEFNELDEGYLSAESCFGEEEALEILEFLKEAKCIIFDENLYQHKDFENIKYFLEKLCHKFNLLLICSNENEENLSIQNSFSELLELDNFDGTIIMQTPLGDKNLHCSSSFALIAKVKDEDKINLKINTQEFTTIVKINHDLKGTVALFDYESAGFAFSKAQVKVIK</sequence>
<evidence type="ECO:0000313" key="1">
    <source>
        <dbReference type="EMBL" id="AJD02480.1"/>
    </source>
</evidence>
<gene>
    <name evidence="1" type="ORF">UPTC3659_1653</name>
</gene>
<organism evidence="1 2">
    <name type="scientific">Campylobacter lari NCTC 11845</name>
    <dbReference type="NCBI Taxonomy" id="1388749"/>
    <lineage>
        <taxon>Bacteria</taxon>
        <taxon>Pseudomonadati</taxon>
        <taxon>Campylobacterota</taxon>
        <taxon>Epsilonproteobacteria</taxon>
        <taxon>Campylobacterales</taxon>
        <taxon>Campylobacteraceae</taxon>
        <taxon>Campylobacter</taxon>
    </lineage>
</organism>
<dbReference type="KEGG" id="cln:UPTC3659_1653"/>
<accession>A0A0A8I080</accession>
<proteinExistence type="predicted"/>
<dbReference type="HOGENOM" id="CLU_087243_0_0_7"/>
<evidence type="ECO:0008006" key="3">
    <source>
        <dbReference type="Google" id="ProtNLM"/>
    </source>
</evidence>
<name>A0A0A8I080_CAMLA</name>
<reference evidence="1 2" key="1">
    <citation type="journal article" date="2014" name="Genome Biol. Evol.">
        <title>Comparative Genomics of the Campylobacter lari Group.</title>
        <authorList>
            <person name="Miller W.G."/>
            <person name="Yee E."/>
            <person name="Chapman M.H."/>
            <person name="Smith T.P."/>
            <person name="Bono J.L."/>
            <person name="Huynh S."/>
            <person name="Parker C.T."/>
            <person name="Vandamme P."/>
            <person name="Luong K."/>
            <person name="Korlach J."/>
        </authorList>
    </citation>
    <scope>NUCLEOTIDE SEQUENCE [LARGE SCALE GENOMIC DNA]</scope>
    <source>
        <strain evidence="2">RM3659</strain>
    </source>
</reference>
<dbReference type="Proteomes" id="UP000031130">
    <property type="component" value="Chromosome"/>
</dbReference>
<dbReference type="AlphaFoldDB" id="A0A0A8I080"/>
<dbReference type="RefSeq" id="WP_039627145.1">
    <property type="nucleotide sequence ID" value="NZ_CP007775.1"/>
</dbReference>
<protein>
    <recommendedName>
        <fullName evidence="3">NADH dehydrogenase I subunit F</fullName>
    </recommendedName>
</protein>
<dbReference type="EMBL" id="CP007775">
    <property type="protein sequence ID" value="AJD02480.1"/>
    <property type="molecule type" value="Genomic_DNA"/>
</dbReference>
<dbReference type="OrthoDB" id="5360624at2"/>